<proteinExistence type="predicted"/>
<dbReference type="Proteomes" id="UP001177021">
    <property type="component" value="Unassembled WGS sequence"/>
</dbReference>
<protein>
    <submittedName>
        <fullName evidence="1">Uncharacterized protein</fullName>
    </submittedName>
</protein>
<gene>
    <name evidence="1" type="ORF">MILVUS5_LOCUS30027</name>
</gene>
<comment type="caution">
    <text evidence="1">The sequence shown here is derived from an EMBL/GenBank/DDBJ whole genome shotgun (WGS) entry which is preliminary data.</text>
</comment>
<reference evidence="1" key="1">
    <citation type="submission" date="2023-10" db="EMBL/GenBank/DDBJ databases">
        <authorList>
            <person name="Rodriguez Cubillos JULIANA M."/>
            <person name="De Vega J."/>
        </authorList>
    </citation>
    <scope>NUCLEOTIDE SEQUENCE</scope>
</reference>
<organism evidence="1 2">
    <name type="scientific">Trifolium pratense</name>
    <name type="common">Red clover</name>
    <dbReference type="NCBI Taxonomy" id="57577"/>
    <lineage>
        <taxon>Eukaryota</taxon>
        <taxon>Viridiplantae</taxon>
        <taxon>Streptophyta</taxon>
        <taxon>Embryophyta</taxon>
        <taxon>Tracheophyta</taxon>
        <taxon>Spermatophyta</taxon>
        <taxon>Magnoliopsida</taxon>
        <taxon>eudicotyledons</taxon>
        <taxon>Gunneridae</taxon>
        <taxon>Pentapetalae</taxon>
        <taxon>rosids</taxon>
        <taxon>fabids</taxon>
        <taxon>Fabales</taxon>
        <taxon>Fabaceae</taxon>
        <taxon>Papilionoideae</taxon>
        <taxon>50 kb inversion clade</taxon>
        <taxon>NPAAA clade</taxon>
        <taxon>Hologalegina</taxon>
        <taxon>IRL clade</taxon>
        <taxon>Trifolieae</taxon>
        <taxon>Trifolium</taxon>
    </lineage>
</organism>
<name>A0ACB0L6D1_TRIPR</name>
<sequence length="1032" mass="119167">MIERGGLLKLIYFILHRFSEPTFEHLMASDSDEEGEIVPDSVDSYWFENDKAQFESFFNLTLLWSVDEVECFSETNVFLRGTTDNGLQKIHKQIIGWRFELSCEQPVISVLLRQKYWITLLKPRKCFENTIRSVLVTVYWLHCVKRYPEESRVSILVKLLKEFSSFDNPPSENDVRSHMTLIHEASERDTDLSKSKYLLNFIGKTYSNEDFPEQDVHTTKKTKFIVESEEEEEEGEEEKEEEEKEVEEELVVEEEKEDEVEVEEEEKEDEVEEEEEELELEEEEDKSDGEGELIVDEEQNIGYDTVCAICDNGGEILPCEGRCLRSFHATIEAGRDSLCDSLGYTITQVNAFPNFYCENCKHKKHQCFACGRLGSSDESSNPEVFPCVTANCGHYYHPKCVARLLYPGTDPKQEAMRKNIATEKTFVCPLHICSLCRKGENRNVHDLQFAMCRRCPKAYHRKCLPKEISFTFDYYLGIEQRAWDDLLDNRILMYCLDHEIVLKLGTPARNHLIFPNKEVKRKLVSFKLLNNEKVAIPLKRSFDDLPPNKTVVPKLILKERAGLQSGSSSKIMEKICSKPDTHLSTGPDNFDRARKYLKVETASGSNRSLPNYENRVPLKNNNLSCIPRQPEARSQQQKSVGRIEETSLKMPLVKKVKTSLEHRKAEMESRILSLMEEVTSNLNMEEFKKDHQLFSSFTETAFHKSVTHGKVEGSVKAIKIALQKLNEGCSIEEAKAICGPEIIRQLFTWKKQLKVYLAPFLHGMRYTSFGRHFTKIDKLKEIVERLHWYVQSGDTVLDFCCGANDFSCLMKSKLDQTGKSCSFKNYDLFQAKNDFNFEKRDWMTVQADELPHGSQLIIGLNPPFGVNGSLANKFINKALTFKPKLLILIVPKVTRRLDRNKGGYDLIWEDDEICSGKSFYLPGSVDTQHKQLEDWNLKAPPLYLWSRPDWTSWHMGIAQYHGHIKHNVRNNNNNNNNNKGKEMMNYLMEENHDCYQNYLGLHAPDNFLSIFDGVPDDNGDILLQDCAPSFAL</sequence>
<evidence type="ECO:0000313" key="2">
    <source>
        <dbReference type="Proteomes" id="UP001177021"/>
    </source>
</evidence>
<accession>A0ACB0L6D1</accession>
<dbReference type="EMBL" id="CASHSV030000409">
    <property type="protein sequence ID" value="CAJ2664935.1"/>
    <property type="molecule type" value="Genomic_DNA"/>
</dbReference>
<evidence type="ECO:0000313" key="1">
    <source>
        <dbReference type="EMBL" id="CAJ2664935.1"/>
    </source>
</evidence>
<keyword evidence="2" id="KW-1185">Reference proteome</keyword>